<evidence type="ECO:0008006" key="3">
    <source>
        <dbReference type="Google" id="ProtNLM"/>
    </source>
</evidence>
<gene>
    <name evidence="1" type="ORF">LPW39_09715</name>
</gene>
<comment type="caution">
    <text evidence="1">The sequence shown here is derived from an EMBL/GenBank/DDBJ whole genome shotgun (WGS) entry which is preliminary data.</text>
</comment>
<dbReference type="AlphaFoldDB" id="A0AAW4XXQ8"/>
<evidence type="ECO:0000313" key="1">
    <source>
        <dbReference type="EMBL" id="MCD2165411.1"/>
    </source>
</evidence>
<dbReference type="RefSeq" id="WP_230774074.1">
    <property type="nucleotide sequence ID" value="NZ_JAJNCT010000009.1"/>
</dbReference>
<reference evidence="1 2" key="1">
    <citation type="submission" date="2021-11" db="EMBL/GenBank/DDBJ databases">
        <title>Genome sequence.</title>
        <authorList>
            <person name="Sun Q."/>
        </authorList>
    </citation>
    <scope>NUCLEOTIDE SEQUENCE [LARGE SCALE GENOMIC DNA]</scope>
    <source>
        <strain evidence="1 2">KCTC 12005</strain>
    </source>
</reference>
<dbReference type="EMBL" id="JAJNCT010000009">
    <property type="protein sequence ID" value="MCD2165411.1"/>
    <property type="molecule type" value="Genomic_DNA"/>
</dbReference>
<keyword evidence="2" id="KW-1185">Reference proteome</keyword>
<organism evidence="1 2">
    <name type="scientific">Comamonas koreensis</name>
    <dbReference type="NCBI Taxonomy" id="160825"/>
    <lineage>
        <taxon>Bacteria</taxon>
        <taxon>Pseudomonadati</taxon>
        <taxon>Pseudomonadota</taxon>
        <taxon>Betaproteobacteria</taxon>
        <taxon>Burkholderiales</taxon>
        <taxon>Comamonadaceae</taxon>
        <taxon>Comamonas</taxon>
    </lineage>
</organism>
<protein>
    <recommendedName>
        <fullName evidence="3">Lipoprotein</fullName>
    </recommendedName>
</protein>
<dbReference type="Proteomes" id="UP001199260">
    <property type="component" value="Unassembled WGS sequence"/>
</dbReference>
<sequence length="165" mass="18645">MIKIVFLSFFVTGCTLFVNYDYFSQRIARIDTSKSGAISVETILHKGRNELHFYARGYDCNSPLIGNIVVSINVGGDEKITDLKLSELTWPRRGSDYECVPLGFYNTKNGRPFSIVLENKEKVIFHFKNDIATSGSIVEVWVAYDSRLSLGYVEKHRARIKGGGH</sequence>
<proteinExistence type="predicted"/>
<accession>A0AAW4XXQ8</accession>
<name>A0AAW4XXQ8_9BURK</name>
<evidence type="ECO:0000313" key="2">
    <source>
        <dbReference type="Proteomes" id="UP001199260"/>
    </source>
</evidence>